<keyword evidence="2" id="KW-0472">Membrane</keyword>
<accession>A0A1A2ZLZ1</accession>
<evidence type="ECO:0000259" key="3">
    <source>
        <dbReference type="Pfam" id="PF05305"/>
    </source>
</evidence>
<dbReference type="InterPro" id="IPR007969">
    <property type="entry name" value="DUF732"/>
</dbReference>
<protein>
    <recommendedName>
        <fullName evidence="3">DUF732 domain-containing protein</fullName>
    </recommendedName>
</protein>
<evidence type="ECO:0000256" key="2">
    <source>
        <dbReference type="SAM" id="Phobius"/>
    </source>
</evidence>
<comment type="caution">
    <text evidence="4">The sequence shown here is derived from an EMBL/GenBank/DDBJ whole genome shotgun (WGS) entry which is preliminary data.</text>
</comment>
<organism evidence="4 5">
    <name type="scientific">Mycobacterium kyorinense</name>
    <dbReference type="NCBI Taxonomy" id="487514"/>
    <lineage>
        <taxon>Bacteria</taxon>
        <taxon>Bacillati</taxon>
        <taxon>Actinomycetota</taxon>
        <taxon>Actinomycetes</taxon>
        <taxon>Mycobacteriales</taxon>
        <taxon>Mycobacteriaceae</taxon>
        <taxon>Mycobacterium</taxon>
    </lineage>
</organism>
<dbReference type="RefSeq" id="WP_065013083.1">
    <property type="nucleotide sequence ID" value="NZ_LZKJ01000038.1"/>
</dbReference>
<dbReference type="OrthoDB" id="4734457at2"/>
<feature type="region of interest" description="Disordered" evidence="1">
    <location>
        <begin position="112"/>
        <end position="144"/>
    </location>
</feature>
<name>A0A1A2ZLZ1_9MYCO</name>
<sequence>MRDRDTIDSELRRLAAVRREMRERGDELSSRQFDALLDERLGHPPEVYQTEAVHASKTQVLVDTSRDKPRGIKSYRPKAALRRFGSLAALPLSLVAVAAALMVWFAAHNPRPSAPPAETPPSATAPPSSAQPRPVAPNPPASQGDVADRALMAALKEQGVPVPSREYVVSHGHAVCDFLANQPDFAAAINFVQQSTIWDADQSAQFAAGAIVSYCPQYQSIPGEMQQVPTTLPDLPNIQGDLQKILDDLKGIRDSLPTIPGQ</sequence>
<feature type="transmembrane region" description="Helical" evidence="2">
    <location>
        <begin position="84"/>
        <end position="107"/>
    </location>
</feature>
<keyword evidence="2" id="KW-1133">Transmembrane helix</keyword>
<dbReference type="AlphaFoldDB" id="A0A1A2ZLZ1"/>
<evidence type="ECO:0000313" key="5">
    <source>
        <dbReference type="Proteomes" id="UP000093592"/>
    </source>
</evidence>
<dbReference type="Proteomes" id="UP000093592">
    <property type="component" value="Unassembled WGS sequence"/>
</dbReference>
<reference evidence="5" key="1">
    <citation type="submission" date="2016-06" db="EMBL/GenBank/DDBJ databases">
        <authorList>
            <person name="Sutton G."/>
            <person name="Brinkac L."/>
            <person name="Sanka R."/>
            <person name="Adams M."/>
            <person name="Lau E."/>
            <person name="Sam S."/>
            <person name="Sreng N."/>
            <person name="Him V."/>
            <person name="Kerleguer A."/>
            <person name="Cheng S."/>
        </authorList>
    </citation>
    <scope>NUCLEOTIDE SEQUENCE [LARGE SCALE GENOMIC DNA]</scope>
    <source>
        <strain evidence="5">E861</strain>
    </source>
</reference>
<dbReference type="Pfam" id="PF05305">
    <property type="entry name" value="DUF732"/>
    <property type="match status" value="1"/>
</dbReference>
<feature type="domain" description="DUF732" evidence="3">
    <location>
        <begin position="148"/>
        <end position="217"/>
    </location>
</feature>
<proteinExistence type="predicted"/>
<evidence type="ECO:0000256" key="1">
    <source>
        <dbReference type="SAM" id="MobiDB-lite"/>
    </source>
</evidence>
<gene>
    <name evidence="4" type="ORF">A5707_13850</name>
</gene>
<feature type="compositionally biased region" description="Low complexity" evidence="1">
    <location>
        <begin position="120"/>
        <end position="133"/>
    </location>
</feature>
<keyword evidence="2" id="KW-0812">Transmembrane</keyword>
<evidence type="ECO:0000313" key="4">
    <source>
        <dbReference type="EMBL" id="OBI51619.1"/>
    </source>
</evidence>
<dbReference type="EMBL" id="LZKJ01000038">
    <property type="protein sequence ID" value="OBI51619.1"/>
    <property type="molecule type" value="Genomic_DNA"/>
</dbReference>